<keyword evidence="11" id="KW-0418">Kinase</keyword>
<dbReference type="Gene3D" id="2.170.8.10">
    <property type="entry name" value="Phosphoenolpyruvate Carboxykinase, domain 2"/>
    <property type="match status" value="1"/>
</dbReference>
<feature type="binding site" evidence="10">
    <location>
        <position position="311"/>
    </location>
    <ligand>
        <name>ATP</name>
        <dbReference type="ChEBI" id="CHEBI:30616"/>
    </ligand>
</feature>
<dbReference type="Gene3D" id="3.90.228.20">
    <property type="match status" value="1"/>
</dbReference>
<feature type="binding site" evidence="10">
    <location>
        <position position="50"/>
    </location>
    <ligand>
        <name>substrate</name>
    </ligand>
</feature>
<evidence type="ECO:0000256" key="2">
    <source>
        <dbReference type="ARBA" id="ARBA00006052"/>
    </source>
</evidence>
<evidence type="ECO:0000256" key="4">
    <source>
        <dbReference type="ARBA" id="ARBA00022432"/>
    </source>
</evidence>
<evidence type="ECO:0000256" key="3">
    <source>
        <dbReference type="ARBA" id="ARBA00012363"/>
    </source>
</evidence>
<sequence>MTTHSGFTHRKPVQHNLSIPHLIEYAIKNGEGYLSNTGALVVRTGKKTGRSANDKFIVKEPSSQDRIWWENNKSFEPTHFDALHQKVLQYLSEREVYVQDVFVGADKTYGLKVRVITEFAWHSAFAKALFIRPTPEELVGFSPDFTVIDVPNFTATPAEDHTLSETFIILNFEKKVVLIGGTGYAGEIKKSVFTIMNYLMPLRDVLSMHCSANIGKDGDTAIFFGLSGTGKTTLSADPTRGLIGDDEHCWSETSIFNIEGGCYAKCINLSRENEPLIYDAIRYGAIVENVVMDEQTRAINFADDSLTENTRCAYPIDYIPNAVLPSVGPKPKNIVFLTCDAFGVLPPISRLSPAQAMYHFLLGYTAKVAGTEIGIKEPTMTFSACFGAPFLPLHPTEYAKFLGEKIAKENVRVWLVNTGWSGGGIGTGKRMKLAYTRAMVNAALAGELDHVEYTEDPIFKVFVPTTCPNVPNEILIPKNTWADKDAYDQKALWLAKEFVKNFKKYEAFATDEIKAASPNVAFEIA</sequence>
<feature type="binding site" evidence="10">
    <location>
        <position position="436"/>
    </location>
    <ligand>
        <name>ATP</name>
        <dbReference type="ChEBI" id="CHEBI:30616"/>
    </ligand>
</feature>
<dbReference type="SUPFAM" id="SSF53795">
    <property type="entry name" value="PEP carboxykinase-like"/>
    <property type="match status" value="1"/>
</dbReference>
<dbReference type="PIRSF" id="PIRSF006294">
    <property type="entry name" value="PEP_crbxkin"/>
    <property type="match status" value="1"/>
</dbReference>
<comment type="cofactor">
    <cofactor evidence="10">
        <name>Mn(2+)</name>
        <dbReference type="ChEBI" id="CHEBI:29035"/>
    </cofactor>
    <text evidence="10">Binds 1 Mn(2+) ion per subunit.</text>
</comment>
<feature type="binding site" evidence="10">
    <location>
        <position position="246"/>
    </location>
    <ligand>
        <name>Mn(2+)</name>
        <dbReference type="ChEBI" id="CHEBI:29035"/>
    </ligand>
</feature>
<dbReference type="Gene3D" id="3.40.449.10">
    <property type="entry name" value="Phosphoenolpyruvate Carboxykinase, domain 1"/>
    <property type="match status" value="1"/>
</dbReference>
<dbReference type="FunFam" id="2.170.8.10:FF:000001">
    <property type="entry name" value="Phosphoenolpyruvate carboxykinase (ATP)"/>
    <property type="match status" value="1"/>
</dbReference>
<keyword evidence="11" id="KW-0670">Pyruvate</keyword>
<dbReference type="UniPathway" id="UPA00138"/>
<name>A0A395M234_9BACT</name>
<dbReference type="CDD" id="cd00484">
    <property type="entry name" value="PEPCK_ATP"/>
    <property type="match status" value="1"/>
</dbReference>
<evidence type="ECO:0000313" key="12">
    <source>
        <dbReference type="Proteomes" id="UP000266389"/>
    </source>
</evidence>
<dbReference type="GO" id="GO:0046872">
    <property type="term" value="F:metal ion binding"/>
    <property type="evidence" value="ECO:0007669"/>
    <property type="project" value="UniProtKB-KW"/>
</dbReference>
<feature type="binding site" evidence="10">
    <location>
        <position position="274"/>
    </location>
    <ligand>
        <name>ATP</name>
        <dbReference type="ChEBI" id="CHEBI:30616"/>
    </ligand>
</feature>
<feature type="binding site" evidence="10">
    <location>
        <position position="311"/>
    </location>
    <ligand>
        <name>substrate</name>
    </ligand>
</feature>
<comment type="subcellular location">
    <subcellularLocation>
        <location evidence="10">Cytoplasm</location>
    </subcellularLocation>
</comment>
<dbReference type="NCBIfam" id="TIGR00224">
    <property type="entry name" value="pckA"/>
    <property type="match status" value="1"/>
</dbReference>
<feature type="binding site" evidence="10">
    <location>
        <position position="184"/>
    </location>
    <ligand>
        <name>substrate</name>
    </ligand>
</feature>
<dbReference type="HAMAP" id="MF_00453">
    <property type="entry name" value="PEPCK_ATP"/>
    <property type="match status" value="1"/>
</dbReference>
<reference evidence="11 12" key="1">
    <citation type="journal article" date="2011" name="ISME J.">
        <title>Community ecology of hot spring cyanobacterial mats: predominant populations and their functional potential.</title>
        <authorList>
            <person name="Klatt C.G."/>
            <person name="Wood J.M."/>
            <person name="Rusch D.B."/>
            <person name="Bateson M.M."/>
            <person name="Hamamura N."/>
            <person name="Heidelberg J.F."/>
            <person name="Grossman A.R."/>
            <person name="Bhaya D."/>
            <person name="Cohan F.M."/>
            <person name="Kuhl M."/>
            <person name="Bryant D.A."/>
            <person name="Ward D.M."/>
        </authorList>
    </citation>
    <scope>NUCLEOTIDE SEQUENCE [LARGE SCALE GENOMIC DNA]</scope>
    <source>
        <strain evidence="11">OS</strain>
    </source>
</reference>
<dbReference type="GO" id="GO:0004612">
    <property type="term" value="F:phosphoenolpyruvate carboxykinase (ATP) activity"/>
    <property type="evidence" value="ECO:0007669"/>
    <property type="project" value="UniProtKB-UniRule"/>
</dbReference>
<gene>
    <name evidence="10 11" type="primary">pckA</name>
    <name evidence="11" type="ORF">D0433_03715</name>
</gene>
<dbReference type="GO" id="GO:0005524">
    <property type="term" value="F:ATP binding"/>
    <property type="evidence" value="ECO:0007669"/>
    <property type="project" value="UniProtKB-UniRule"/>
</dbReference>
<dbReference type="Pfam" id="PF01293">
    <property type="entry name" value="PEPCK_ATP"/>
    <property type="match status" value="1"/>
</dbReference>
<keyword evidence="6 10" id="KW-0210">Decarboxylase</keyword>
<feature type="binding site" evidence="10">
    <location>
        <position position="190"/>
    </location>
    <ligand>
        <name>ATP</name>
        <dbReference type="ChEBI" id="CHEBI:30616"/>
    </ligand>
</feature>
<proteinExistence type="inferred from homology"/>
<keyword evidence="4 10" id="KW-0312">Gluconeogenesis</keyword>
<feature type="binding site" evidence="10">
    <location>
        <position position="190"/>
    </location>
    <ligand>
        <name>substrate</name>
    </ligand>
</feature>
<organism evidence="11 12">
    <name type="scientific">Candidatus Thermochlorobacter aerophilus</name>
    <dbReference type="NCBI Taxonomy" id="1868324"/>
    <lineage>
        <taxon>Bacteria</taxon>
        <taxon>Pseudomonadati</taxon>
        <taxon>Chlorobiota</taxon>
        <taxon>Chlorobiia</taxon>
        <taxon>Chlorobiales</taxon>
        <taxon>Candidatus Thermochlorobacteriaceae</taxon>
        <taxon>Candidatus Thermochlorobacter</taxon>
    </lineage>
</organism>
<dbReference type="InterPro" id="IPR001272">
    <property type="entry name" value="PEP_carboxykinase_ATP"/>
</dbReference>
<comment type="function">
    <text evidence="10">Involved in the gluconeogenesis. Catalyzes the conversion of oxaloacetate (OAA) to phosphoenolpyruvate (PEP) through direct phosphoryl transfer between the nucleoside triphosphate and OAA.</text>
</comment>
<dbReference type="PANTHER" id="PTHR30031">
    <property type="entry name" value="PHOSPHOENOLPYRUVATE CARBOXYKINASE ATP"/>
    <property type="match status" value="1"/>
</dbReference>
<protein>
    <recommendedName>
        <fullName evidence="3 10">Phosphoenolpyruvate carboxykinase (ATP)</fullName>
        <shortName evidence="10">PCK</shortName>
        <shortName evidence="10">PEP carboxykinase</shortName>
        <shortName evidence="10">PEPCK</shortName>
        <ecNumber evidence="3 10">4.1.1.49</ecNumber>
    </recommendedName>
</protein>
<dbReference type="SUPFAM" id="SSF68923">
    <property type="entry name" value="PEP carboxykinase N-terminal domain"/>
    <property type="match status" value="1"/>
</dbReference>
<keyword evidence="7 10" id="KW-0067">ATP-binding</keyword>
<dbReference type="PANTHER" id="PTHR30031:SF0">
    <property type="entry name" value="PHOSPHOENOLPYRUVATE CARBOXYKINASE (ATP)"/>
    <property type="match status" value="1"/>
</dbReference>
<dbReference type="PROSITE" id="PS00532">
    <property type="entry name" value="PEPCK_ATP"/>
    <property type="match status" value="1"/>
</dbReference>
<feature type="binding site" evidence="10">
    <location>
        <position position="190"/>
    </location>
    <ligand>
        <name>Mn(2+)</name>
        <dbReference type="ChEBI" id="CHEBI:29035"/>
    </ligand>
</feature>
<dbReference type="NCBIfam" id="NF006821">
    <property type="entry name" value="PRK09344.1-3"/>
    <property type="match status" value="1"/>
</dbReference>
<comment type="caution">
    <text evidence="11">The sequence shown here is derived from an EMBL/GenBank/DDBJ whole genome shotgun (WGS) entry which is preliminary data.</text>
</comment>
<comment type="caution">
    <text evidence="10">Lacks conserved residue(s) required for the propagation of feature annotation.</text>
</comment>
<evidence type="ECO:0000256" key="5">
    <source>
        <dbReference type="ARBA" id="ARBA00022741"/>
    </source>
</evidence>
<accession>A0A395M234</accession>
<feature type="binding site" evidence="10">
    <location>
        <begin position="225"/>
        <end position="233"/>
    </location>
    <ligand>
        <name>ATP</name>
        <dbReference type="ChEBI" id="CHEBI:30616"/>
    </ligand>
</feature>
<evidence type="ECO:0000256" key="6">
    <source>
        <dbReference type="ARBA" id="ARBA00022793"/>
    </source>
</evidence>
<evidence type="ECO:0000256" key="1">
    <source>
        <dbReference type="ARBA" id="ARBA00004742"/>
    </source>
</evidence>
<dbReference type="InterPro" id="IPR015994">
    <property type="entry name" value="PEPCK_ATP_CS"/>
</dbReference>
<dbReference type="EMBL" id="PHFL01000022">
    <property type="protein sequence ID" value="RFM24837.1"/>
    <property type="molecule type" value="Genomic_DNA"/>
</dbReference>
<dbReference type="EC" id="4.1.1.49" evidence="3 10"/>
<keyword evidence="8 10" id="KW-0456">Lyase</keyword>
<comment type="catalytic activity">
    <reaction evidence="9 10">
        <text>oxaloacetate + ATP = phosphoenolpyruvate + ADP + CO2</text>
        <dbReference type="Rhea" id="RHEA:18617"/>
        <dbReference type="ChEBI" id="CHEBI:16452"/>
        <dbReference type="ChEBI" id="CHEBI:16526"/>
        <dbReference type="ChEBI" id="CHEBI:30616"/>
        <dbReference type="ChEBI" id="CHEBI:58702"/>
        <dbReference type="ChEBI" id="CHEBI:456216"/>
        <dbReference type="EC" id="4.1.1.49"/>
    </reaction>
</comment>
<dbReference type="GO" id="GO:0005829">
    <property type="term" value="C:cytosol"/>
    <property type="evidence" value="ECO:0007669"/>
    <property type="project" value="TreeGrafter"/>
</dbReference>
<evidence type="ECO:0000256" key="10">
    <source>
        <dbReference type="HAMAP-Rule" id="MF_00453"/>
    </source>
</evidence>
<keyword evidence="11" id="KW-0808">Transferase</keyword>
<feature type="binding site" evidence="10">
    <location>
        <position position="209"/>
    </location>
    <ligand>
        <name>Mn(2+)</name>
        <dbReference type="ChEBI" id="CHEBI:29035"/>
    </ligand>
</feature>
<feature type="binding site" evidence="10">
    <location>
        <position position="209"/>
    </location>
    <ligand>
        <name>ATP</name>
        <dbReference type="ChEBI" id="CHEBI:30616"/>
    </ligand>
</feature>
<evidence type="ECO:0000256" key="8">
    <source>
        <dbReference type="ARBA" id="ARBA00023239"/>
    </source>
</evidence>
<comment type="similarity">
    <text evidence="2 10">Belongs to the phosphoenolpyruvate carboxykinase (ATP) family.</text>
</comment>
<keyword evidence="10" id="KW-0479">Metal-binding</keyword>
<dbReference type="InterPro" id="IPR008210">
    <property type="entry name" value="PEP_carboxykinase_N"/>
</dbReference>
<dbReference type="AlphaFoldDB" id="A0A395M234"/>
<dbReference type="Proteomes" id="UP000266389">
    <property type="component" value="Unassembled WGS sequence"/>
</dbReference>
<keyword evidence="10" id="KW-0464">Manganese</keyword>
<dbReference type="GO" id="GO:0006094">
    <property type="term" value="P:gluconeogenesis"/>
    <property type="evidence" value="ECO:0007669"/>
    <property type="project" value="UniProtKB-UniRule"/>
</dbReference>
<evidence type="ECO:0000256" key="7">
    <source>
        <dbReference type="ARBA" id="ARBA00022840"/>
    </source>
</evidence>
<keyword evidence="5 10" id="KW-0547">Nucleotide-binding</keyword>
<dbReference type="NCBIfam" id="NF006820">
    <property type="entry name" value="PRK09344.1-2"/>
    <property type="match status" value="1"/>
</dbReference>
<dbReference type="InterPro" id="IPR013035">
    <property type="entry name" value="PEP_carboxykinase_C"/>
</dbReference>
<evidence type="ECO:0000256" key="9">
    <source>
        <dbReference type="ARBA" id="ARBA00047371"/>
    </source>
</evidence>
<dbReference type="GO" id="GO:0016301">
    <property type="term" value="F:kinase activity"/>
    <property type="evidence" value="ECO:0007669"/>
    <property type="project" value="UniProtKB-KW"/>
</dbReference>
<evidence type="ECO:0000313" key="11">
    <source>
        <dbReference type="EMBL" id="RFM24837.1"/>
    </source>
</evidence>
<keyword evidence="10" id="KW-0963">Cytoplasm</keyword>
<comment type="pathway">
    <text evidence="1 10">Carbohydrate biosynthesis; gluconeogenesis.</text>
</comment>